<dbReference type="Proteomes" id="UP000054721">
    <property type="component" value="Unassembled WGS sequence"/>
</dbReference>
<evidence type="ECO:0000313" key="2">
    <source>
        <dbReference type="Proteomes" id="UP000054721"/>
    </source>
</evidence>
<protein>
    <submittedName>
        <fullName evidence="1">Uncharacterized protein</fullName>
    </submittedName>
</protein>
<dbReference type="AlphaFoldDB" id="A0A0V1LMC8"/>
<proteinExistence type="predicted"/>
<keyword evidence="2" id="KW-1185">Reference proteome</keyword>
<sequence>MIIVDRDYHCRIPRIFEKMFGTFVSSSELTCAANSSFNSRAVFASANETCKFRNCIFKRSIQAYCMQRSTATLKILCASMFWKNHITKNNIYLFYETKIPISSLPQQAKITYSWPVSETLFNAGKETFFCWQKVYIRITAQKYWKSFHSHLLANCNLQVEQTGR</sequence>
<reference evidence="1 2" key="1">
    <citation type="submission" date="2015-05" db="EMBL/GenBank/DDBJ databases">
        <title>Evolution of Trichinella species and genotypes.</title>
        <authorList>
            <person name="Korhonen P.K."/>
            <person name="Edoardo P."/>
            <person name="Giuseppe L.R."/>
            <person name="Gasser R.B."/>
        </authorList>
    </citation>
    <scope>NUCLEOTIDE SEQUENCE [LARGE SCALE GENOMIC DNA]</scope>
    <source>
        <strain evidence="1">ISS10</strain>
    </source>
</reference>
<gene>
    <name evidence="1" type="ORF">T02_3146</name>
</gene>
<organism evidence="1 2">
    <name type="scientific">Trichinella nativa</name>
    <dbReference type="NCBI Taxonomy" id="6335"/>
    <lineage>
        <taxon>Eukaryota</taxon>
        <taxon>Metazoa</taxon>
        <taxon>Ecdysozoa</taxon>
        <taxon>Nematoda</taxon>
        <taxon>Enoplea</taxon>
        <taxon>Dorylaimia</taxon>
        <taxon>Trichinellida</taxon>
        <taxon>Trichinellidae</taxon>
        <taxon>Trichinella</taxon>
    </lineage>
</organism>
<comment type="caution">
    <text evidence="1">The sequence shown here is derived from an EMBL/GenBank/DDBJ whole genome shotgun (WGS) entry which is preliminary data.</text>
</comment>
<evidence type="ECO:0000313" key="1">
    <source>
        <dbReference type="EMBL" id="KRZ60650.1"/>
    </source>
</evidence>
<dbReference type="EMBL" id="JYDW01000027">
    <property type="protein sequence ID" value="KRZ60650.1"/>
    <property type="molecule type" value="Genomic_DNA"/>
</dbReference>
<accession>A0A0V1LMC8</accession>
<name>A0A0V1LMC8_9BILA</name>